<gene>
    <name evidence="2" type="ORF">RGI145_11485</name>
</gene>
<dbReference type="KEGG" id="rgi:RGI145_11485"/>
<evidence type="ECO:0008006" key="4">
    <source>
        <dbReference type="Google" id="ProtNLM"/>
    </source>
</evidence>
<evidence type="ECO:0000313" key="2">
    <source>
        <dbReference type="EMBL" id="APT57634.1"/>
    </source>
</evidence>
<accession>A0A1L7AFR3</accession>
<sequence length="119" mass="12643">MRPIPPMAPLLAMLALPLCMTVAWAQAVPGDAFPAHAPPMPVCNAPREGVAACLGGRQCLCRFERGGSIAGRPDGYRWDCGVLRPSCAEVPAETAPPAAGMQVFPQITLPEPEGWPQRR</sequence>
<name>A0A1L7AFR3_9PROT</name>
<dbReference type="AlphaFoldDB" id="A0A1L7AFR3"/>
<dbReference type="STRING" id="257708.RGI145_11485"/>
<evidence type="ECO:0000256" key="1">
    <source>
        <dbReference type="SAM" id="SignalP"/>
    </source>
</evidence>
<evidence type="ECO:0000313" key="3">
    <source>
        <dbReference type="Proteomes" id="UP000185494"/>
    </source>
</evidence>
<protein>
    <recommendedName>
        <fullName evidence="4">Secreted protein</fullName>
    </recommendedName>
</protein>
<feature type="chain" id="PRO_5012927937" description="Secreted protein" evidence="1">
    <location>
        <begin position="26"/>
        <end position="119"/>
    </location>
</feature>
<organism evidence="2 3">
    <name type="scientific">Roseomonas gilardii</name>
    <dbReference type="NCBI Taxonomy" id="257708"/>
    <lineage>
        <taxon>Bacteria</taxon>
        <taxon>Pseudomonadati</taxon>
        <taxon>Pseudomonadota</taxon>
        <taxon>Alphaproteobacteria</taxon>
        <taxon>Acetobacterales</taxon>
        <taxon>Roseomonadaceae</taxon>
        <taxon>Roseomonas</taxon>
    </lineage>
</organism>
<feature type="signal peptide" evidence="1">
    <location>
        <begin position="1"/>
        <end position="25"/>
    </location>
</feature>
<dbReference type="Proteomes" id="UP000185494">
    <property type="component" value="Chromosome 1"/>
</dbReference>
<dbReference type="EMBL" id="CP015583">
    <property type="protein sequence ID" value="APT57634.1"/>
    <property type="molecule type" value="Genomic_DNA"/>
</dbReference>
<keyword evidence="1" id="KW-0732">Signal</keyword>
<proteinExistence type="predicted"/>
<reference evidence="2 3" key="1">
    <citation type="submission" date="2016-05" db="EMBL/GenBank/DDBJ databases">
        <title>Complete Genome and Methylome Analysis of Psychrotrophic Bacterial Isolates from Antarctic Lake Untersee.</title>
        <authorList>
            <person name="Fomenkov A."/>
            <person name="Akimov V.N."/>
            <person name="Vasilyeva L.V."/>
            <person name="Andersen D."/>
            <person name="Vincze T."/>
            <person name="Roberts R.J."/>
        </authorList>
    </citation>
    <scope>NUCLEOTIDE SEQUENCE [LARGE SCALE GENOMIC DNA]</scope>
    <source>
        <strain evidence="2 3">U14-5</strain>
    </source>
</reference>